<dbReference type="AlphaFoldDB" id="A0A9X2JKC8"/>
<dbReference type="InterPro" id="IPR023210">
    <property type="entry name" value="NADP_OxRdtase_dom"/>
</dbReference>
<dbReference type="Gene3D" id="3.20.20.100">
    <property type="entry name" value="NADP-dependent oxidoreductase domain"/>
    <property type="match status" value="1"/>
</dbReference>
<dbReference type="RefSeq" id="WP_252854373.1">
    <property type="nucleotide sequence ID" value="NZ_JAMXLR010000072.1"/>
</dbReference>
<dbReference type="InterPro" id="IPR036812">
    <property type="entry name" value="NAD(P)_OxRdtase_dom_sf"/>
</dbReference>
<accession>A0A9X2JKC8</accession>
<evidence type="ECO:0000259" key="1">
    <source>
        <dbReference type="Pfam" id="PF00248"/>
    </source>
</evidence>
<dbReference type="GO" id="GO:0005829">
    <property type="term" value="C:cytosol"/>
    <property type="evidence" value="ECO:0007669"/>
    <property type="project" value="TreeGrafter"/>
</dbReference>
<keyword evidence="3" id="KW-1185">Reference proteome</keyword>
<feature type="domain" description="NADP-dependent oxidoreductase" evidence="1">
    <location>
        <begin position="8"/>
        <end position="327"/>
    </location>
</feature>
<evidence type="ECO:0000313" key="2">
    <source>
        <dbReference type="EMBL" id="MCO6046259.1"/>
    </source>
</evidence>
<dbReference type="CDD" id="cd19152">
    <property type="entry name" value="AKR_AKR15A"/>
    <property type="match status" value="1"/>
</dbReference>
<organism evidence="2 3">
    <name type="scientific">Aeoliella straminimaris</name>
    <dbReference type="NCBI Taxonomy" id="2954799"/>
    <lineage>
        <taxon>Bacteria</taxon>
        <taxon>Pseudomonadati</taxon>
        <taxon>Planctomycetota</taxon>
        <taxon>Planctomycetia</taxon>
        <taxon>Pirellulales</taxon>
        <taxon>Lacipirellulaceae</taxon>
        <taxon>Aeoliella</taxon>
    </lineage>
</organism>
<comment type="caution">
    <text evidence="2">The sequence shown here is derived from an EMBL/GenBank/DDBJ whole genome shotgun (WGS) entry which is preliminary data.</text>
</comment>
<dbReference type="EMBL" id="JAMXLR010000072">
    <property type="protein sequence ID" value="MCO6046259.1"/>
    <property type="molecule type" value="Genomic_DNA"/>
</dbReference>
<sequence>MPLDLPTVIFGSSALGNLYEAPSDEKKLDITRAWLACGESPTVIDSAGKYGAGLALEMIGKNLRTLQAPADEVLISNKLGWLRTPLTSIEPTFEPGAWVDIQHDAKQRISRQGILDCWEQGLELLGEPYQPQLVSVHDPDEFLAAASDEQDRQHRIDDLLGAYDSLLELRQQGVVRAVGVGSKDWRIAKLIADRVSLDWVMLANRLTIYTHPQELLDWISLLGEQQVTVINSAVFNAGFLVGGRYFDYRVPSPEALDDQPLFAWRDAFLNLCQRHEVLPAAACVQFALSPPQVSSVSLNTSRPERVAECVELGQTQVTGEFWSEAKQAGLIARAYPYLTS</sequence>
<protein>
    <submittedName>
        <fullName evidence="2">Aldo/keto reductase</fullName>
    </submittedName>
</protein>
<dbReference type="PANTHER" id="PTHR42686">
    <property type="entry name" value="GH17980P-RELATED"/>
    <property type="match status" value="1"/>
</dbReference>
<gene>
    <name evidence="2" type="ORF">NG895_20365</name>
</gene>
<dbReference type="PANTHER" id="PTHR42686:SF1">
    <property type="entry name" value="GH17980P-RELATED"/>
    <property type="match status" value="1"/>
</dbReference>
<dbReference type="Pfam" id="PF00248">
    <property type="entry name" value="Aldo_ket_red"/>
    <property type="match status" value="1"/>
</dbReference>
<name>A0A9X2JKC8_9BACT</name>
<dbReference type="SUPFAM" id="SSF51430">
    <property type="entry name" value="NAD(P)-linked oxidoreductase"/>
    <property type="match status" value="1"/>
</dbReference>
<dbReference type="GO" id="GO:0016491">
    <property type="term" value="F:oxidoreductase activity"/>
    <property type="evidence" value="ECO:0007669"/>
    <property type="project" value="InterPro"/>
</dbReference>
<proteinExistence type="predicted"/>
<reference evidence="2" key="1">
    <citation type="submission" date="2022-06" db="EMBL/GenBank/DDBJ databases">
        <title>Aeoliella straminimaris, a novel planctomycete from sediments.</title>
        <authorList>
            <person name="Vitorino I.R."/>
            <person name="Lage O.M."/>
        </authorList>
    </citation>
    <scope>NUCLEOTIDE SEQUENCE</scope>
    <source>
        <strain evidence="2">ICT_H6.2</strain>
    </source>
</reference>
<dbReference type="InterPro" id="IPR020471">
    <property type="entry name" value="AKR"/>
</dbReference>
<dbReference type="Proteomes" id="UP001155241">
    <property type="component" value="Unassembled WGS sequence"/>
</dbReference>
<evidence type="ECO:0000313" key="3">
    <source>
        <dbReference type="Proteomes" id="UP001155241"/>
    </source>
</evidence>